<dbReference type="InterPro" id="IPR043128">
    <property type="entry name" value="Rev_trsase/Diguanyl_cyclase"/>
</dbReference>
<dbReference type="GO" id="GO:0003964">
    <property type="term" value="F:RNA-directed DNA polymerase activity"/>
    <property type="evidence" value="ECO:0007669"/>
    <property type="project" value="UniProtKB-KW"/>
</dbReference>
<keyword evidence="2" id="KW-0548">Nucleotidyltransferase</keyword>
<dbReference type="Pfam" id="PF17921">
    <property type="entry name" value="Integrase_H2C2"/>
    <property type="match status" value="1"/>
</dbReference>
<dbReference type="PANTHER" id="PTHR35046">
    <property type="entry name" value="ZINC KNUCKLE (CCHC-TYPE) FAMILY PROTEIN"/>
    <property type="match status" value="1"/>
</dbReference>
<dbReference type="FunFam" id="3.30.70.270:FF:000003">
    <property type="entry name" value="Transposon Ty3-G Gag-Pol polyprotein"/>
    <property type="match status" value="1"/>
</dbReference>
<keyword evidence="10" id="KW-1185">Reference proteome</keyword>
<comment type="caution">
    <text evidence="9">The sequence shown here is derived from an EMBL/GenBank/DDBJ whole genome shotgun (WGS) entry which is preliminary data.</text>
</comment>
<dbReference type="OrthoDB" id="997232at2759"/>
<dbReference type="SUPFAM" id="SSF56672">
    <property type="entry name" value="DNA/RNA polymerases"/>
    <property type="match status" value="1"/>
</dbReference>
<keyword evidence="1" id="KW-0808">Transferase</keyword>
<dbReference type="PROSITE" id="PS50878">
    <property type="entry name" value="RT_POL"/>
    <property type="match status" value="1"/>
</dbReference>
<dbReference type="EMBL" id="SMMG02000011">
    <property type="protein sequence ID" value="KAA3457133.1"/>
    <property type="molecule type" value="Genomic_DNA"/>
</dbReference>
<evidence type="ECO:0000256" key="5">
    <source>
        <dbReference type="ARBA" id="ARBA00022801"/>
    </source>
</evidence>
<dbReference type="Gene3D" id="3.30.420.10">
    <property type="entry name" value="Ribonuclease H-like superfamily/Ribonuclease H"/>
    <property type="match status" value="1"/>
</dbReference>
<feature type="domain" description="Reverse transcriptase" evidence="7">
    <location>
        <begin position="1"/>
        <end position="82"/>
    </location>
</feature>
<keyword evidence="4" id="KW-0255">Endonuclease</keyword>
<dbReference type="Pfam" id="PF17917">
    <property type="entry name" value="RT_RNaseH"/>
    <property type="match status" value="1"/>
</dbReference>
<dbReference type="InterPro" id="IPR041588">
    <property type="entry name" value="Integrase_H2C2"/>
</dbReference>
<dbReference type="Gene3D" id="3.30.70.270">
    <property type="match status" value="1"/>
</dbReference>
<dbReference type="CDD" id="cd01647">
    <property type="entry name" value="RT_LTR"/>
    <property type="match status" value="1"/>
</dbReference>
<evidence type="ECO:0000259" key="8">
    <source>
        <dbReference type="PROSITE" id="PS50994"/>
    </source>
</evidence>
<dbReference type="InterPro" id="IPR041373">
    <property type="entry name" value="RT_RNaseH"/>
</dbReference>
<dbReference type="SUPFAM" id="SSF53098">
    <property type="entry name" value="Ribonuclease H-like"/>
    <property type="match status" value="1"/>
</dbReference>
<feature type="domain" description="Integrase catalytic" evidence="8">
    <location>
        <begin position="378"/>
        <end position="538"/>
    </location>
</feature>
<dbReference type="GO" id="GO:0016787">
    <property type="term" value="F:hydrolase activity"/>
    <property type="evidence" value="ECO:0007669"/>
    <property type="project" value="UniProtKB-KW"/>
</dbReference>
<dbReference type="Pfam" id="PF00078">
    <property type="entry name" value="RVT_1"/>
    <property type="match status" value="1"/>
</dbReference>
<sequence length="584" mass="67823">MPFGLTNAPSNFMRLMNHVLHAFLGKSCIVYFDGILVYSRTLEEHIQHLCVVLETLRKEVLYANLKKCSFCTDKVVFLGYVMSAKGLDVDQEKVRAIQEWPHPMNISQVCSFQGLAKCLVKAPLLSLPDFTKTFEIECDASGVGIGAVLTQDGRPVAYFSEKLSGVALNYPVYDKEMYALIRSLESWQHYLRPREFVIHSDHEALKYVEGQHKLNKRHAKWIEYLESFSYVIKYKKGKEKVVADALPRRYTLLTTLDSKLLGFHYMKELYIGDDDFRNIYATCENGSFKKFYRYEGFLFKENKLCVPQGSIRELLVLEVYSGGLLGHFGISKTLSTLQEHFYWPRMWKDVEWICGCCIACKRAKLKVQPHGLYTPLPVPDTPWTDVSMDFILGLQKTKTGKDSIFFVVDRFSKMSHFISCAKTDDVVHVANLFFREIVRLHDLPRMIVSNRDVKFLSHFWRTLWGKLETKLMFSTTCHPQTDGQIEVVNRVLSTFLRALVRKNLKTWEECLPHIKFSYNHSVHLGSKFSPFETVYDFNPLTPLDLLPLPNDKFVHTDARKKAEYVKELRRKVRENIEAQTEQYI</sequence>
<keyword evidence="6" id="KW-0695">RNA-directed DNA polymerase</keyword>
<dbReference type="InterPro" id="IPR000477">
    <property type="entry name" value="RT_dom"/>
</dbReference>
<keyword evidence="3" id="KW-0540">Nuclease</keyword>
<dbReference type="InterPro" id="IPR012337">
    <property type="entry name" value="RNaseH-like_sf"/>
</dbReference>
<reference evidence="10" key="1">
    <citation type="journal article" date="2019" name="Plant Biotechnol. J.">
        <title>Genome sequencing of the Australian wild diploid species Gossypium australe highlights disease resistance and delayed gland morphogenesis.</title>
        <authorList>
            <person name="Cai Y."/>
            <person name="Cai X."/>
            <person name="Wang Q."/>
            <person name="Wang P."/>
            <person name="Zhang Y."/>
            <person name="Cai C."/>
            <person name="Xu Y."/>
            <person name="Wang K."/>
            <person name="Zhou Z."/>
            <person name="Wang C."/>
            <person name="Geng S."/>
            <person name="Li B."/>
            <person name="Dong Q."/>
            <person name="Hou Y."/>
            <person name="Wang H."/>
            <person name="Ai P."/>
            <person name="Liu Z."/>
            <person name="Yi F."/>
            <person name="Sun M."/>
            <person name="An G."/>
            <person name="Cheng J."/>
            <person name="Zhang Y."/>
            <person name="Shi Q."/>
            <person name="Xie Y."/>
            <person name="Shi X."/>
            <person name="Chang Y."/>
            <person name="Huang F."/>
            <person name="Chen Y."/>
            <person name="Hong S."/>
            <person name="Mi L."/>
            <person name="Sun Q."/>
            <person name="Zhang L."/>
            <person name="Zhou B."/>
            <person name="Peng R."/>
            <person name="Zhang X."/>
            <person name="Liu F."/>
        </authorList>
    </citation>
    <scope>NUCLEOTIDE SEQUENCE [LARGE SCALE GENOMIC DNA]</scope>
    <source>
        <strain evidence="10">cv. PA1801</strain>
    </source>
</reference>
<evidence type="ECO:0000256" key="4">
    <source>
        <dbReference type="ARBA" id="ARBA00022759"/>
    </source>
</evidence>
<dbReference type="CDD" id="cd09274">
    <property type="entry name" value="RNase_HI_RT_Ty3"/>
    <property type="match status" value="1"/>
</dbReference>
<dbReference type="GO" id="GO:0003676">
    <property type="term" value="F:nucleic acid binding"/>
    <property type="evidence" value="ECO:0007669"/>
    <property type="project" value="InterPro"/>
</dbReference>
<organism evidence="9 10">
    <name type="scientific">Gossypium australe</name>
    <dbReference type="NCBI Taxonomy" id="47621"/>
    <lineage>
        <taxon>Eukaryota</taxon>
        <taxon>Viridiplantae</taxon>
        <taxon>Streptophyta</taxon>
        <taxon>Embryophyta</taxon>
        <taxon>Tracheophyta</taxon>
        <taxon>Spermatophyta</taxon>
        <taxon>Magnoliopsida</taxon>
        <taxon>eudicotyledons</taxon>
        <taxon>Gunneridae</taxon>
        <taxon>Pentapetalae</taxon>
        <taxon>rosids</taxon>
        <taxon>malvids</taxon>
        <taxon>Malvales</taxon>
        <taxon>Malvaceae</taxon>
        <taxon>Malvoideae</taxon>
        <taxon>Gossypium</taxon>
    </lineage>
</organism>
<protein>
    <submittedName>
        <fullName evidence="9">Transposon Ty3-I Gag-Pol polyprotein</fullName>
    </submittedName>
</protein>
<dbReference type="GO" id="GO:0004519">
    <property type="term" value="F:endonuclease activity"/>
    <property type="evidence" value="ECO:0007669"/>
    <property type="project" value="UniProtKB-KW"/>
</dbReference>
<evidence type="ECO:0000313" key="9">
    <source>
        <dbReference type="EMBL" id="KAA3457133.1"/>
    </source>
</evidence>
<dbReference type="InterPro" id="IPR043502">
    <property type="entry name" value="DNA/RNA_pol_sf"/>
</dbReference>
<dbReference type="PANTHER" id="PTHR35046:SF9">
    <property type="entry name" value="RNA-DIRECTED DNA POLYMERASE"/>
    <property type="match status" value="1"/>
</dbReference>
<dbReference type="PROSITE" id="PS50994">
    <property type="entry name" value="INTEGRASE"/>
    <property type="match status" value="1"/>
</dbReference>
<evidence type="ECO:0000313" key="10">
    <source>
        <dbReference type="Proteomes" id="UP000325315"/>
    </source>
</evidence>
<dbReference type="AlphaFoldDB" id="A0A5B6UIF4"/>
<name>A0A5B6UIF4_9ROSI</name>
<evidence type="ECO:0000256" key="6">
    <source>
        <dbReference type="ARBA" id="ARBA00022918"/>
    </source>
</evidence>
<proteinExistence type="predicted"/>
<accession>A0A5B6UIF4</accession>
<dbReference type="Gene3D" id="1.10.340.70">
    <property type="match status" value="1"/>
</dbReference>
<dbReference type="GO" id="GO:0015074">
    <property type="term" value="P:DNA integration"/>
    <property type="evidence" value="ECO:0007669"/>
    <property type="project" value="InterPro"/>
</dbReference>
<keyword evidence="5" id="KW-0378">Hydrolase</keyword>
<evidence type="ECO:0000256" key="1">
    <source>
        <dbReference type="ARBA" id="ARBA00022679"/>
    </source>
</evidence>
<gene>
    <name evidence="9" type="ORF">EPI10_003848</name>
</gene>
<dbReference type="Proteomes" id="UP000325315">
    <property type="component" value="Unassembled WGS sequence"/>
</dbReference>
<dbReference type="Gene3D" id="3.10.20.370">
    <property type="match status" value="1"/>
</dbReference>
<evidence type="ECO:0000256" key="3">
    <source>
        <dbReference type="ARBA" id="ARBA00022722"/>
    </source>
</evidence>
<dbReference type="InterPro" id="IPR036397">
    <property type="entry name" value="RNaseH_sf"/>
</dbReference>
<dbReference type="InterPro" id="IPR001584">
    <property type="entry name" value="Integrase_cat-core"/>
</dbReference>
<evidence type="ECO:0000256" key="2">
    <source>
        <dbReference type="ARBA" id="ARBA00022695"/>
    </source>
</evidence>
<evidence type="ECO:0000259" key="7">
    <source>
        <dbReference type="PROSITE" id="PS50878"/>
    </source>
</evidence>